<reference evidence="4 5" key="1">
    <citation type="journal article" date="2013" name="Genome Announc.">
        <title>Draft Genome Sequence of the Cellulolytic, Mesophilic, Anaerobic Bacterium Clostridium termitidis Strain CT1112 (DSM 5398).</title>
        <authorList>
            <person name="Lal S."/>
            <person name="Ramachandran U."/>
            <person name="Zhang X."/>
            <person name="Munir R."/>
            <person name="Sparling R."/>
            <person name="Levin D.B."/>
        </authorList>
    </citation>
    <scope>NUCLEOTIDE SEQUENCE [LARGE SCALE GENOMIC DNA]</scope>
    <source>
        <strain evidence="4 5">CT1112</strain>
    </source>
</reference>
<dbReference type="GO" id="GO:0016491">
    <property type="term" value="F:oxidoreductase activity"/>
    <property type="evidence" value="ECO:0007669"/>
    <property type="project" value="InterPro"/>
</dbReference>
<dbReference type="InterPro" id="IPR005025">
    <property type="entry name" value="FMN_Rdtase-like_dom"/>
</dbReference>
<dbReference type="RefSeq" id="WP_004626190.1">
    <property type="nucleotide sequence ID" value="NZ_AORV01000036.1"/>
</dbReference>
<proteinExistence type="predicted"/>
<dbReference type="STRING" id="1195236.CTER_2550"/>
<keyword evidence="1" id="KW-0285">Flavoprotein</keyword>
<dbReference type="PANTHER" id="PTHR43278">
    <property type="entry name" value="NAD(P)H-DEPENDENT FMN-CONTAINING OXIDOREDUCTASE YWQN-RELATED"/>
    <property type="match status" value="1"/>
</dbReference>
<accession>S0FQM6</accession>
<feature type="domain" description="NADPH-dependent FMN reductase-like" evidence="3">
    <location>
        <begin position="1"/>
        <end position="132"/>
    </location>
</feature>
<dbReference type="PATRIC" id="fig|1195236.3.peg.2868"/>
<dbReference type="Proteomes" id="UP000014155">
    <property type="component" value="Unassembled WGS sequence"/>
</dbReference>
<dbReference type="eggNOG" id="COG0655">
    <property type="taxonomic scope" value="Bacteria"/>
</dbReference>
<protein>
    <submittedName>
        <fullName evidence="4">NADPH-dependent FMN reductase</fullName>
    </submittedName>
</protein>
<dbReference type="Gene3D" id="3.40.50.360">
    <property type="match status" value="1"/>
</dbReference>
<evidence type="ECO:0000256" key="1">
    <source>
        <dbReference type="ARBA" id="ARBA00022630"/>
    </source>
</evidence>
<keyword evidence="5" id="KW-1185">Reference proteome</keyword>
<dbReference type="SUPFAM" id="SSF52218">
    <property type="entry name" value="Flavoproteins"/>
    <property type="match status" value="1"/>
</dbReference>
<keyword evidence="2" id="KW-0288">FMN</keyword>
<evidence type="ECO:0000256" key="2">
    <source>
        <dbReference type="ARBA" id="ARBA00022643"/>
    </source>
</evidence>
<comment type="caution">
    <text evidence="4">The sequence shown here is derived from an EMBL/GenBank/DDBJ whole genome shotgun (WGS) entry which is preliminary data.</text>
</comment>
<dbReference type="Pfam" id="PF03358">
    <property type="entry name" value="FMN_red"/>
    <property type="match status" value="1"/>
</dbReference>
<dbReference type="AlphaFoldDB" id="S0FQM6"/>
<dbReference type="InterPro" id="IPR029039">
    <property type="entry name" value="Flavoprotein-like_sf"/>
</dbReference>
<dbReference type="InterPro" id="IPR051796">
    <property type="entry name" value="ISF_SsuE-like"/>
</dbReference>
<dbReference type="PANTHER" id="PTHR43278:SF2">
    <property type="entry name" value="IRON-SULFUR FLAVOPROTEIN"/>
    <property type="match status" value="1"/>
</dbReference>
<evidence type="ECO:0000313" key="5">
    <source>
        <dbReference type="Proteomes" id="UP000014155"/>
    </source>
</evidence>
<evidence type="ECO:0000313" key="4">
    <source>
        <dbReference type="EMBL" id="EMS71469.1"/>
    </source>
</evidence>
<gene>
    <name evidence="4" type="ORF">CTER_2550</name>
</gene>
<sequence length="265" mass="30041">MKYTIINGSPHKGNTWRLVEIIQAEILRLSPESVFEEIHLKDLELPYCTGCSICFRKGHKLCPHNCIMQSMMDKIEQSDGIIFAFSTFNMQPPALAKNFIDHMCFMLHRPHFFRNKALVVSTTGGVGAKDAVDYVAGTLSGIGFNRCYKLPVLSYSWNAYKPKEKTVAKCKRVTARFHRDVASKKLHAPSFGILLVYNLFRGMSRGYAEGTEYETEDGAYWTDKIRVKSTYDPSIKVPAFKRAFGSVFFSIGVLASKFVTITYKK</sequence>
<organism evidence="4 5">
    <name type="scientific">Ruminiclostridium cellobioparum subsp. termitidis CT1112</name>
    <dbReference type="NCBI Taxonomy" id="1195236"/>
    <lineage>
        <taxon>Bacteria</taxon>
        <taxon>Bacillati</taxon>
        <taxon>Bacillota</taxon>
        <taxon>Clostridia</taxon>
        <taxon>Eubacteriales</taxon>
        <taxon>Oscillospiraceae</taxon>
        <taxon>Ruminiclostridium</taxon>
    </lineage>
</organism>
<evidence type="ECO:0000259" key="3">
    <source>
        <dbReference type="Pfam" id="PF03358"/>
    </source>
</evidence>
<name>S0FQM6_RUMCE</name>
<dbReference type="EMBL" id="AORV01000036">
    <property type="protein sequence ID" value="EMS71469.1"/>
    <property type="molecule type" value="Genomic_DNA"/>
</dbReference>